<dbReference type="EMBL" id="CTEF01000005">
    <property type="protein sequence ID" value="CQD22166.1"/>
    <property type="molecule type" value="Genomic_DNA"/>
</dbReference>
<organism evidence="2 3">
    <name type="scientific">Mycolicibacterium conceptionense</name>
    <dbReference type="NCBI Taxonomy" id="451644"/>
    <lineage>
        <taxon>Bacteria</taxon>
        <taxon>Bacillati</taxon>
        <taxon>Actinomycetota</taxon>
        <taxon>Actinomycetes</taxon>
        <taxon>Mycobacteriales</taxon>
        <taxon>Mycobacteriaceae</taxon>
        <taxon>Mycolicibacterium</taxon>
    </lineage>
</organism>
<gene>
    <name evidence="2" type="ORF">BN970_05207</name>
</gene>
<evidence type="ECO:0000313" key="2">
    <source>
        <dbReference type="EMBL" id="CQD22166.1"/>
    </source>
</evidence>
<name>A0A0U1DVZ9_9MYCO</name>
<dbReference type="AlphaFoldDB" id="A0A0U1DVZ9"/>
<protein>
    <submittedName>
        <fullName evidence="2">Uncharacterized protein</fullName>
    </submittedName>
</protein>
<dbReference type="Proteomes" id="UP000182227">
    <property type="component" value="Unassembled WGS sequence"/>
</dbReference>
<reference evidence="2 3" key="1">
    <citation type="submission" date="2015-03" db="EMBL/GenBank/DDBJ databases">
        <authorList>
            <person name="Murphy D."/>
        </authorList>
    </citation>
    <scope>NUCLEOTIDE SEQUENCE [LARGE SCALE GENOMIC DNA]</scope>
    <source>
        <strain evidence="2 3">D16</strain>
    </source>
</reference>
<evidence type="ECO:0000256" key="1">
    <source>
        <dbReference type="SAM" id="MobiDB-lite"/>
    </source>
</evidence>
<accession>A0A0U1DVZ9</accession>
<evidence type="ECO:0000313" key="3">
    <source>
        <dbReference type="Proteomes" id="UP000182227"/>
    </source>
</evidence>
<sequence>MPVAKSSLSIRLQNYPPANRDAVVTLTNPVTGQTLERKPFLDGTLLVRDLDPGQWQIAVKHPNVISPLFTGVVTTLPVPLPTFVPIPIRPDDFRDTPIQDVPDADLGPVQQTVTAARTSATAVGGKAPGEAIRAGDWNQLVNAVADVAGAVLELTALVSPRGHDHPEIAAKIDEVQGNLRRFITSFGNSMLELRRDIESQNLRRVTTKVLDVGGVVGADRDRILARVDDLELARQSSTLEYSQKLADAGAVLSAEVQHIAQAQGADADAFLNNDNVKTMVGITQAFAAGGGALSADQELDTYRRTSCCSAPPSSGGARRWPPLPTSSG</sequence>
<proteinExistence type="predicted"/>
<feature type="region of interest" description="Disordered" evidence="1">
    <location>
        <begin position="306"/>
        <end position="328"/>
    </location>
</feature>